<name>A0AAE3TFY2_9BACT</name>
<dbReference type="EMBL" id="JAPHEG010000004">
    <property type="protein sequence ID" value="MDF2953744.1"/>
    <property type="molecule type" value="Genomic_DNA"/>
</dbReference>
<reference evidence="1" key="1">
    <citation type="submission" date="2022-11" db="EMBL/GenBank/DDBJ databases">
        <title>Candidatus Alkanophaga archaea from heated hydrothermal vent sediment oxidize petroleum alkanes.</title>
        <authorList>
            <person name="Zehnle H."/>
            <person name="Laso-Perez R."/>
            <person name="Lipp J."/>
            <person name="Teske A."/>
            <person name="Wegener G."/>
        </authorList>
    </citation>
    <scope>NUCLEOTIDE SEQUENCE</scope>
    <source>
        <strain evidence="1">MCA70</strain>
    </source>
</reference>
<proteinExistence type="predicted"/>
<evidence type="ECO:0000313" key="2">
    <source>
        <dbReference type="Proteomes" id="UP001144110"/>
    </source>
</evidence>
<sequence length="138" mass="16044">MKENPVAKKPVLLQTQTGLYIGLVCFNPVYETLKFVLEKKEFFEVEWPALVSIEEKGLIPILLGLPYFTVQRPQIIWYTLQIPENLLKYYQSFLPHVFHNTSLQGETSSLKPSKQISESKLNKKIIPFPFKKDDTQTK</sequence>
<dbReference type="AlphaFoldDB" id="A0AAE3TFY2"/>
<dbReference type="Proteomes" id="UP001144110">
    <property type="component" value="Unassembled WGS sequence"/>
</dbReference>
<gene>
    <name evidence="1" type="ORF">OD816_000989</name>
</gene>
<evidence type="ECO:0000313" key="1">
    <source>
        <dbReference type="EMBL" id="MDF2953744.1"/>
    </source>
</evidence>
<comment type="caution">
    <text evidence="1">The sequence shown here is derived from an EMBL/GenBank/DDBJ whole genome shotgun (WGS) entry which is preliminary data.</text>
</comment>
<protein>
    <submittedName>
        <fullName evidence="1">Uncharacterized protein</fullName>
    </submittedName>
</protein>
<organism evidence="1 2">
    <name type="scientific">Candidatus Thermodesulfobacterium syntrophicum</name>
    <dbReference type="NCBI Taxonomy" id="3060442"/>
    <lineage>
        <taxon>Bacteria</taxon>
        <taxon>Pseudomonadati</taxon>
        <taxon>Thermodesulfobacteriota</taxon>
        <taxon>Thermodesulfobacteria</taxon>
        <taxon>Thermodesulfobacteriales</taxon>
        <taxon>Thermodesulfobacteriaceae</taxon>
        <taxon>Thermodesulfobacterium</taxon>
    </lineage>
</organism>
<accession>A0AAE3TFY2</accession>